<feature type="transmembrane region" description="Helical" evidence="1">
    <location>
        <begin position="21"/>
        <end position="40"/>
    </location>
</feature>
<keyword evidence="1" id="KW-0812">Transmembrane</keyword>
<keyword evidence="3" id="KW-1185">Reference proteome</keyword>
<organism evidence="2 3">
    <name type="scientific">Brachionus plicatilis</name>
    <name type="common">Marine rotifer</name>
    <name type="synonym">Brachionus muelleri</name>
    <dbReference type="NCBI Taxonomy" id="10195"/>
    <lineage>
        <taxon>Eukaryota</taxon>
        <taxon>Metazoa</taxon>
        <taxon>Spiralia</taxon>
        <taxon>Gnathifera</taxon>
        <taxon>Rotifera</taxon>
        <taxon>Eurotatoria</taxon>
        <taxon>Monogononta</taxon>
        <taxon>Pseudotrocha</taxon>
        <taxon>Ploima</taxon>
        <taxon>Brachionidae</taxon>
        <taxon>Brachionus</taxon>
    </lineage>
</organism>
<keyword evidence="1" id="KW-0472">Membrane</keyword>
<dbReference type="Proteomes" id="UP000276133">
    <property type="component" value="Unassembled WGS sequence"/>
</dbReference>
<protein>
    <submittedName>
        <fullName evidence="2">Uncharacterized protein</fullName>
    </submittedName>
</protein>
<proteinExistence type="predicted"/>
<evidence type="ECO:0000313" key="2">
    <source>
        <dbReference type="EMBL" id="RNA10916.1"/>
    </source>
</evidence>
<evidence type="ECO:0000313" key="3">
    <source>
        <dbReference type="Proteomes" id="UP000276133"/>
    </source>
</evidence>
<keyword evidence="1" id="KW-1133">Transmembrane helix</keyword>
<accession>A0A3M7QHJ7</accession>
<comment type="caution">
    <text evidence="2">The sequence shown here is derived from an EMBL/GenBank/DDBJ whole genome shotgun (WGS) entry which is preliminary data.</text>
</comment>
<dbReference type="AlphaFoldDB" id="A0A3M7QHJ7"/>
<dbReference type="EMBL" id="REGN01006095">
    <property type="protein sequence ID" value="RNA10916.1"/>
    <property type="molecule type" value="Genomic_DNA"/>
</dbReference>
<gene>
    <name evidence="2" type="ORF">BpHYR1_043327</name>
</gene>
<reference evidence="2 3" key="1">
    <citation type="journal article" date="2018" name="Sci. Rep.">
        <title>Genomic signatures of local adaptation to the degree of environmental predictability in rotifers.</title>
        <authorList>
            <person name="Franch-Gras L."/>
            <person name="Hahn C."/>
            <person name="Garcia-Roger E.M."/>
            <person name="Carmona M.J."/>
            <person name="Serra M."/>
            <person name="Gomez A."/>
        </authorList>
    </citation>
    <scope>NUCLEOTIDE SEQUENCE [LARGE SCALE GENOMIC DNA]</scope>
    <source>
        <strain evidence="2">HYR1</strain>
    </source>
</reference>
<evidence type="ECO:0000256" key="1">
    <source>
        <dbReference type="SAM" id="Phobius"/>
    </source>
</evidence>
<sequence length="73" mass="8914">MRLELKFLKRKYFCIEEDIILFQNLCLLIIIEIIFSFIWLQHCFYQTNTLNVLQFLSPVKIFSEEAIFTSFKK</sequence>
<name>A0A3M7QHJ7_BRAPC</name>